<sequence length="1088" mass="119945">MSRCFGATPTPLRHHPLEASRASSYRHKLSCCWRRRRKTLLPSLLLASPRVRSTTLLSVQLSRAKSRPCPPPSSSNRITQLSATAAGGAAIYLGKGFIFRVYTNPRSCPPNRPYFAPSLREIWDRPSIYRAALPFPDDDPYQFLPSLQNLNTLPPTKDAIVASSKKSFDHTIVSYPIEQKRTIESDYLEPRMSDRSTAALLQLYQSQQQRQNGNRNMFLDSQLTNGNAVQFASNTGNGGTWQKNGAASSSNGVINGYSLMGGFANGTSGLIPFKCSECSLTKNSCDELEIHIKTEHLNWLPFRCLKCGANRASDTQIREHMFSAHKNDKTVNQSNFGYVDNQAAKRELQSMLDRALTEAATAIAKRSGAVAAKAIPNATASVSAPHVNNQPQIKRPRLVDPEPVPSPPARAVPTVTVLPRSTTDDILAQITGGLPAASDPAAEGLSSITEGGEDVDDFTANQLSAFFGNGSVNESAFEDYNESYVSGGAGVVDNDSSLLENITALFGNGDLSTNKVEPSPSGKVFKTRAPRGSRPVTCISKKRVLGECSRCQKPVTAGARQMHMFYHLGKDYNTYRFKCKFDECDVEHYRKDQMENHQSKMHGGIDAAMMEDRSAELADMVQQLSLELLGTVGNTPGPTAERAQVLYDQQQREAAEAQTKKKRRGGPASVPSPPAPSSPSTSTNTNSPPPPKFGGKLDPGFVKPENQKNEEFIKCNVCHKTHQKRVRGFHLLWHLSNDYGIVRYVCKQCDYKHERPQSVATHGRREHNDGNCCEDSLWRYKDQVSEISMKCYGVDQSFSKDVFKQPKVEDLLLLNENEEDGELDENQLNGSGVEDEEEAPPSKIKAESRASYKPEASESQGTASASWAAKKKSKRPFGSRKPKSRAQKEQMAKLRDVSMVLGGAAYLKRRTVDICQATHCNICGAETNQRLPHHAYTHIDGNLFHCPICQTGGSSRDHVQRHLKEFHNSTQSPIDNRLRYAKEIKEAIRKCYPQHFVDAPIPTVAVIERLKRSLGPEGSVHAGLDTLDMDTTFDSTADPEDGQASDAEGEPEDEPMDTHPVEDHETSPQEDAGYSNSATDEALEAEID</sequence>
<feature type="region of interest" description="Disordered" evidence="8">
    <location>
        <begin position="819"/>
        <end position="892"/>
    </location>
</feature>
<feature type="compositionally biased region" description="Basic and acidic residues" evidence="8">
    <location>
        <begin position="844"/>
        <end position="856"/>
    </location>
</feature>
<reference evidence="11" key="2">
    <citation type="submission" date="2020-10" db="UniProtKB">
        <authorList>
            <consortium name="WormBaseParasite"/>
        </authorList>
    </citation>
    <scope>IDENTIFICATION</scope>
</reference>
<proteinExistence type="predicted"/>
<dbReference type="AlphaFoldDB" id="A0A7E4V1D4"/>
<dbReference type="Proteomes" id="UP000492821">
    <property type="component" value="Unassembled WGS sequence"/>
</dbReference>
<keyword evidence="2" id="KW-0479">Metal-binding</keyword>
<comment type="subcellular location">
    <subcellularLocation>
        <location evidence="1">Nucleus</location>
    </subcellularLocation>
</comment>
<feature type="region of interest" description="Disordered" evidence="8">
    <location>
        <begin position="1016"/>
        <end position="1088"/>
    </location>
</feature>
<evidence type="ECO:0000256" key="4">
    <source>
        <dbReference type="ARBA" id="ARBA00022771"/>
    </source>
</evidence>
<keyword evidence="10" id="KW-1185">Reference proteome</keyword>
<dbReference type="SMART" id="SM00355">
    <property type="entry name" value="ZnF_C2H2"/>
    <property type="match status" value="7"/>
</dbReference>
<feature type="compositionally biased region" description="Basic residues" evidence="8">
    <location>
        <begin position="869"/>
        <end position="885"/>
    </location>
</feature>
<dbReference type="GO" id="GO:0005634">
    <property type="term" value="C:nucleus"/>
    <property type="evidence" value="ECO:0007669"/>
    <property type="project" value="UniProtKB-SubCell"/>
</dbReference>
<evidence type="ECO:0000256" key="3">
    <source>
        <dbReference type="ARBA" id="ARBA00022737"/>
    </source>
</evidence>
<keyword evidence="4 7" id="KW-0863">Zinc-finger</keyword>
<dbReference type="Gene3D" id="3.30.160.60">
    <property type="entry name" value="Classic Zinc Finger"/>
    <property type="match status" value="1"/>
</dbReference>
<evidence type="ECO:0000259" key="9">
    <source>
        <dbReference type="PROSITE" id="PS50157"/>
    </source>
</evidence>
<feature type="compositionally biased region" description="Basic and acidic residues" evidence="8">
    <location>
        <begin position="650"/>
        <end position="659"/>
    </location>
</feature>
<feature type="compositionally biased region" description="Basic and acidic residues" evidence="8">
    <location>
        <begin position="1056"/>
        <end position="1067"/>
    </location>
</feature>
<dbReference type="WBParaSite" id="Pan_g1508.t1">
    <property type="protein sequence ID" value="Pan_g1508.t1"/>
    <property type="gene ID" value="Pan_g1508"/>
</dbReference>
<evidence type="ECO:0000256" key="7">
    <source>
        <dbReference type="PROSITE-ProRule" id="PRU00042"/>
    </source>
</evidence>
<evidence type="ECO:0000256" key="2">
    <source>
        <dbReference type="ARBA" id="ARBA00022723"/>
    </source>
</evidence>
<evidence type="ECO:0000313" key="11">
    <source>
        <dbReference type="WBParaSite" id="Pan_g1508.t1"/>
    </source>
</evidence>
<protein>
    <submittedName>
        <fullName evidence="11">C2H2-type domain-containing protein</fullName>
    </submittedName>
</protein>
<dbReference type="InterPro" id="IPR013087">
    <property type="entry name" value="Znf_C2H2_type"/>
</dbReference>
<feature type="domain" description="C2H2-type" evidence="9">
    <location>
        <begin position="302"/>
        <end position="330"/>
    </location>
</feature>
<reference evidence="10" key="1">
    <citation type="journal article" date="2013" name="Genetics">
        <title>The draft genome and transcriptome of Panagrellus redivivus are shaped by the harsh demands of a free-living lifestyle.</title>
        <authorList>
            <person name="Srinivasan J."/>
            <person name="Dillman A.R."/>
            <person name="Macchietto M.G."/>
            <person name="Heikkinen L."/>
            <person name="Lakso M."/>
            <person name="Fracchia K.M."/>
            <person name="Antoshechkin I."/>
            <person name="Mortazavi A."/>
            <person name="Wong G."/>
            <person name="Sternberg P.W."/>
        </authorList>
    </citation>
    <scope>NUCLEOTIDE SEQUENCE [LARGE SCALE GENOMIC DNA]</scope>
    <source>
        <strain evidence="10">MT8872</strain>
    </source>
</reference>
<organism evidence="10 11">
    <name type="scientific">Panagrellus redivivus</name>
    <name type="common">Microworm</name>
    <dbReference type="NCBI Taxonomy" id="6233"/>
    <lineage>
        <taxon>Eukaryota</taxon>
        <taxon>Metazoa</taxon>
        <taxon>Ecdysozoa</taxon>
        <taxon>Nematoda</taxon>
        <taxon>Chromadorea</taxon>
        <taxon>Rhabditida</taxon>
        <taxon>Tylenchina</taxon>
        <taxon>Panagrolaimomorpha</taxon>
        <taxon>Panagrolaimoidea</taxon>
        <taxon>Panagrolaimidae</taxon>
        <taxon>Panagrellus</taxon>
    </lineage>
</organism>
<dbReference type="InterPro" id="IPR050888">
    <property type="entry name" value="ZnF_C2H2-type_TF"/>
</dbReference>
<keyword evidence="3" id="KW-0677">Repeat</keyword>
<name>A0A7E4V1D4_PANRE</name>
<keyword evidence="5" id="KW-0862">Zinc</keyword>
<feature type="compositionally biased region" description="Acidic residues" evidence="8">
    <location>
        <begin position="1037"/>
        <end position="1055"/>
    </location>
</feature>
<evidence type="ECO:0000256" key="6">
    <source>
        <dbReference type="ARBA" id="ARBA00023242"/>
    </source>
</evidence>
<keyword evidence="6" id="KW-0539">Nucleus</keyword>
<dbReference type="PANTHER" id="PTHR24406">
    <property type="entry name" value="TRANSCRIPTIONAL REPRESSOR CTCFL-RELATED"/>
    <property type="match status" value="1"/>
</dbReference>
<accession>A0A7E4V1D4</accession>
<evidence type="ECO:0000256" key="8">
    <source>
        <dbReference type="SAM" id="MobiDB-lite"/>
    </source>
</evidence>
<evidence type="ECO:0000256" key="1">
    <source>
        <dbReference type="ARBA" id="ARBA00004123"/>
    </source>
</evidence>
<feature type="region of interest" description="Disordered" evidence="8">
    <location>
        <begin position="649"/>
        <end position="703"/>
    </location>
</feature>
<evidence type="ECO:0000313" key="10">
    <source>
        <dbReference type="Proteomes" id="UP000492821"/>
    </source>
</evidence>
<dbReference type="GO" id="GO:0008270">
    <property type="term" value="F:zinc ion binding"/>
    <property type="evidence" value="ECO:0007669"/>
    <property type="project" value="UniProtKB-KW"/>
</dbReference>
<dbReference type="PROSITE" id="PS50157">
    <property type="entry name" value="ZINC_FINGER_C2H2_2"/>
    <property type="match status" value="1"/>
</dbReference>
<evidence type="ECO:0000256" key="5">
    <source>
        <dbReference type="ARBA" id="ARBA00022833"/>
    </source>
</evidence>